<dbReference type="InterPro" id="IPR004143">
    <property type="entry name" value="BPL_LPL_catalytic"/>
</dbReference>
<sequence>MSESAEATVYEYKELSSTNSQMRHLMKSEPMEELSVVMTHYQTAGRGQAGNGWESERGMNLLMSVLLHPCTIEVHKQFGVSQAVSLAVAEAVRSFGINGVCVKWPNDIYIDDKKVAGILIEHSIMGATLADSVVGIGLNVNQLRFVSNAPNPVSMAQQLGHPIDLFEVFERVMTHLTQQYERLLNGDEHGLTADYHQLMWRADSQLHRFKDDAGEFDASIAGVDDIGRLVLMLPGGDHRAYGFKEVAYMG</sequence>
<evidence type="ECO:0000259" key="2">
    <source>
        <dbReference type="PROSITE" id="PS51733"/>
    </source>
</evidence>
<dbReference type="PANTHER" id="PTHR12835">
    <property type="entry name" value="BIOTIN PROTEIN LIGASE"/>
    <property type="match status" value="1"/>
</dbReference>
<dbReference type="AlphaFoldDB" id="A0A2W7PQT6"/>
<dbReference type="RefSeq" id="WP_111446852.1">
    <property type="nucleotide sequence ID" value="NZ_QKZK01000036.1"/>
</dbReference>
<proteinExistence type="predicted"/>
<dbReference type="GO" id="GO:0004077">
    <property type="term" value="F:biotin--[biotin carboxyl-carrier protein] ligase activity"/>
    <property type="evidence" value="ECO:0007669"/>
    <property type="project" value="InterPro"/>
</dbReference>
<dbReference type="InterPro" id="IPR004408">
    <property type="entry name" value="Biotin_CoA_COase_ligase"/>
</dbReference>
<dbReference type="GO" id="GO:0005737">
    <property type="term" value="C:cytoplasm"/>
    <property type="evidence" value="ECO:0007669"/>
    <property type="project" value="TreeGrafter"/>
</dbReference>
<evidence type="ECO:0000313" key="3">
    <source>
        <dbReference type="EMBL" id="PZX11809.1"/>
    </source>
</evidence>
<dbReference type="SUPFAM" id="SSF55681">
    <property type="entry name" value="Class II aaRS and biotin synthetases"/>
    <property type="match status" value="1"/>
</dbReference>
<comment type="caution">
    <text evidence="3">The sequence shown here is derived from an EMBL/GenBank/DDBJ whole genome shotgun (WGS) entry which is preliminary data.</text>
</comment>
<dbReference type="InterPro" id="IPR045864">
    <property type="entry name" value="aa-tRNA-synth_II/BPL/LPL"/>
</dbReference>
<protein>
    <submittedName>
        <fullName evidence="3">BirA family biotin operon repressor/biotin-[acetyl-CoA-carboxylase] ligase</fullName>
    </submittedName>
</protein>
<dbReference type="EMBL" id="QKZK01000036">
    <property type="protein sequence ID" value="PZX11809.1"/>
    <property type="molecule type" value="Genomic_DNA"/>
</dbReference>
<keyword evidence="1 3" id="KW-0436">Ligase</keyword>
<evidence type="ECO:0000313" key="4">
    <source>
        <dbReference type="Proteomes" id="UP000249239"/>
    </source>
</evidence>
<feature type="domain" description="BPL/LPL catalytic" evidence="2">
    <location>
        <begin position="1"/>
        <end position="184"/>
    </location>
</feature>
<dbReference type="PROSITE" id="PS51733">
    <property type="entry name" value="BPL_LPL_CATALYTIC"/>
    <property type="match status" value="1"/>
</dbReference>
<organism evidence="3 4">
    <name type="scientific">Breznakibacter xylanolyticus</name>
    <dbReference type="NCBI Taxonomy" id="990"/>
    <lineage>
        <taxon>Bacteria</taxon>
        <taxon>Pseudomonadati</taxon>
        <taxon>Bacteroidota</taxon>
        <taxon>Bacteroidia</taxon>
        <taxon>Marinilabiliales</taxon>
        <taxon>Marinilabiliaceae</taxon>
        <taxon>Breznakibacter</taxon>
    </lineage>
</organism>
<name>A0A2W7PQT6_9BACT</name>
<dbReference type="Proteomes" id="UP000249239">
    <property type="component" value="Unassembled WGS sequence"/>
</dbReference>
<dbReference type="Pfam" id="PF03099">
    <property type="entry name" value="BPL_LplA_LipB"/>
    <property type="match status" value="1"/>
</dbReference>
<dbReference type="CDD" id="cd16442">
    <property type="entry name" value="BPL"/>
    <property type="match status" value="1"/>
</dbReference>
<dbReference type="NCBIfam" id="TIGR00121">
    <property type="entry name" value="birA_ligase"/>
    <property type="match status" value="1"/>
</dbReference>
<reference evidence="3 4" key="1">
    <citation type="submission" date="2018-06" db="EMBL/GenBank/DDBJ databases">
        <title>Genomic Encyclopedia of Archaeal and Bacterial Type Strains, Phase II (KMG-II): from individual species to whole genera.</title>
        <authorList>
            <person name="Goeker M."/>
        </authorList>
    </citation>
    <scope>NUCLEOTIDE SEQUENCE [LARGE SCALE GENOMIC DNA]</scope>
    <source>
        <strain evidence="3 4">DSM 6779</strain>
    </source>
</reference>
<gene>
    <name evidence="3" type="ORF">LX69_03042</name>
</gene>
<evidence type="ECO:0000256" key="1">
    <source>
        <dbReference type="ARBA" id="ARBA00022598"/>
    </source>
</evidence>
<keyword evidence="4" id="KW-1185">Reference proteome</keyword>
<accession>A0A2W7PQT6</accession>
<dbReference type="Gene3D" id="3.30.930.10">
    <property type="entry name" value="Bira Bifunctional Protein, Domain 2"/>
    <property type="match status" value="1"/>
</dbReference>
<dbReference type="OrthoDB" id="9807064at2"/>
<dbReference type="PANTHER" id="PTHR12835:SF5">
    <property type="entry name" value="BIOTIN--PROTEIN LIGASE"/>
    <property type="match status" value="1"/>
</dbReference>